<comment type="caution">
    <text evidence="1">The sequence shown here is derived from an EMBL/GenBank/DDBJ whole genome shotgun (WGS) entry which is preliminary data.</text>
</comment>
<gene>
    <name evidence="1" type="ORF">EV421DRAFT_1743080</name>
</gene>
<proteinExistence type="predicted"/>
<dbReference type="EMBL" id="JAUEPT010000113">
    <property type="protein sequence ID" value="KAK0431478.1"/>
    <property type="molecule type" value="Genomic_DNA"/>
</dbReference>
<organism evidence="1 2">
    <name type="scientific">Armillaria borealis</name>
    <dbReference type="NCBI Taxonomy" id="47425"/>
    <lineage>
        <taxon>Eukaryota</taxon>
        <taxon>Fungi</taxon>
        <taxon>Dikarya</taxon>
        <taxon>Basidiomycota</taxon>
        <taxon>Agaricomycotina</taxon>
        <taxon>Agaricomycetes</taxon>
        <taxon>Agaricomycetidae</taxon>
        <taxon>Agaricales</taxon>
        <taxon>Marasmiineae</taxon>
        <taxon>Physalacriaceae</taxon>
        <taxon>Armillaria</taxon>
    </lineage>
</organism>
<name>A0AA39MF35_9AGAR</name>
<reference evidence="1" key="1">
    <citation type="submission" date="2023-06" db="EMBL/GenBank/DDBJ databases">
        <authorList>
            <consortium name="Lawrence Berkeley National Laboratory"/>
            <person name="Ahrendt S."/>
            <person name="Sahu N."/>
            <person name="Indic B."/>
            <person name="Wong-Bajracharya J."/>
            <person name="Merenyi Z."/>
            <person name="Ke H.-M."/>
            <person name="Monk M."/>
            <person name="Kocsube S."/>
            <person name="Drula E."/>
            <person name="Lipzen A."/>
            <person name="Balint B."/>
            <person name="Henrissat B."/>
            <person name="Andreopoulos B."/>
            <person name="Martin F.M."/>
            <person name="Harder C.B."/>
            <person name="Rigling D."/>
            <person name="Ford K.L."/>
            <person name="Foster G.D."/>
            <person name="Pangilinan J."/>
            <person name="Papanicolaou A."/>
            <person name="Barry K."/>
            <person name="LaButti K."/>
            <person name="Viragh M."/>
            <person name="Koriabine M."/>
            <person name="Yan M."/>
            <person name="Riley R."/>
            <person name="Champramary S."/>
            <person name="Plett K.L."/>
            <person name="Tsai I.J."/>
            <person name="Slot J."/>
            <person name="Sipos G."/>
            <person name="Plett J."/>
            <person name="Nagy L.G."/>
            <person name="Grigoriev I.V."/>
        </authorList>
    </citation>
    <scope>NUCLEOTIDE SEQUENCE</scope>
    <source>
        <strain evidence="1">FPL87.14</strain>
    </source>
</reference>
<dbReference type="Proteomes" id="UP001175226">
    <property type="component" value="Unassembled WGS sequence"/>
</dbReference>
<accession>A0AA39MF35</accession>
<sequence>MCLVTTARSVLRLHVLYPGCEHDVTLMPSVLLAAKGESRQLGITITAPRQHSLRRDDHQDCRAVCLLSTNKESSQPWQDISPSTAMLVLKAQTLNARVRRWDLGGDVYEWVLEANASVYGDEKETLLNRLKRHGWTTFRWMTRC</sequence>
<evidence type="ECO:0000313" key="1">
    <source>
        <dbReference type="EMBL" id="KAK0431478.1"/>
    </source>
</evidence>
<keyword evidence="2" id="KW-1185">Reference proteome</keyword>
<dbReference type="AlphaFoldDB" id="A0AA39MF35"/>
<protein>
    <submittedName>
        <fullName evidence="1">Uncharacterized protein</fullName>
    </submittedName>
</protein>
<evidence type="ECO:0000313" key="2">
    <source>
        <dbReference type="Proteomes" id="UP001175226"/>
    </source>
</evidence>